<dbReference type="PANTHER" id="PTHR11733:SF167">
    <property type="entry name" value="FI17812P1-RELATED"/>
    <property type="match status" value="1"/>
</dbReference>
<keyword evidence="4" id="KW-0479">Metal-binding</keyword>
<keyword evidence="8" id="KW-0732">Signal</keyword>
<name>G2JBR1_9BURK</name>
<feature type="domain" description="Peptidase M13 N-terminal" evidence="10">
    <location>
        <begin position="59"/>
        <end position="452"/>
    </location>
</feature>
<gene>
    <name evidence="11" type="ORF">CAGGBEG34_570001</name>
</gene>
<dbReference type="AlphaFoldDB" id="G2JBR1"/>
<keyword evidence="5 11" id="KW-0378">Hydrolase</keyword>
<evidence type="ECO:0000313" key="12">
    <source>
        <dbReference type="Proteomes" id="UP000054051"/>
    </source>
</evidence>
<dbReference type="GO" id="GO:0005886">
    <property type="term" value="C:plasma membrane"/>
    <property type="evidence" value="ECO:0007669"/>
    <property type="project" value="TreeGrafter"/>
</dbReference>
<dbReference type="PROSITE" id="PS51257">
    <property type="entry name" value="PROKAR_LIPOPROTEIN"/>
    <property type="match status" value="1"/>
</dbReference>
<feature type="chain" id="PRO_5003432343" evidence="8">
    <location>
        <begin position="26"/>
        <end position="713"/>
    </location>
</feature>
<dbReference type="Gene3D" id="3.40.390.10">
    <property type="entry name" value="Collagenase (Catalytic Domain)"/>
    <property type="match status" value="1"/>
</dbReference>
<evidence type="ECO:0000313" key="11">
    <source>
        <dbReference type="EMBL" id="CCD30216.1"/>
    </source>
</evidence>
<dbReference type="PROSITE" id="PS51885">
    <property type="entry name" value="NEPRILYSIN"/>
    <property type="match status" value="1"/>
</dbReference>
<dbReference type="GO" id="GO:0046872">
    <property type="term" value="F:metal ion binding"/>
    <property type="evidence" value="ECO:0007669"/>
    <property type="project" value="UniProtKB-KW"/>
</dbReference>
<dbReference type="PANTHER" id="PTHR11733">
    <property type="entry name" value="ZINC METALLOPROTEASE FAMILY M13 NEPRILYSIN-RELATED"/>
    <property type="match status" value="1"/>
</dbReference>
<evidence type="ECO:0000256" key="5">
    <source>
        <dbReference type="ARBA" id="ARBA00022801"/>
    </source>
</evidence>
<dbReference type="Proteomes" id="UP000054051">
    <property type="component" value="Unassembled WGS sequence"/>
</dbReference>
<comment type="cofactor">
    <cofactor evidence="1">
        <name>Zn(2+)</name>
        <dbReference type="ChEBI" id="CHEBI:29105"/>
    </cofactor>
</comment>
<evidence type="ECO:0000256" key="8">
    <source>
        <dbReference type="SAM" id="SignalP"/>
    </source>
</evidence>
<dbReference type="InterPro" id="IPR018497">
    <property type="entry name" value="Peptidase_M13_C"/>
</dbReference>
<accession>G2JBR1</accession>
<protein>
    <submittedName>
        <fullName evidence="11">Metallopeptidase</fullName>
        <ecNumber evidence="11">3.4.24.71</ecNumber>
    </submittedName>
</protein>
<evidence type="ECO:0000256" key="4">
    <source>
        <dbReference type="ARBA" id="ARBA00022723"/>
    </source>
</evidence>
<dbReference type="EC" id="3.4.24.71" evidence="11"/>
<keyword evidence="6" id="KW-0862">Zinc</keyword>
<dbReference type="GO" id="GO:0004222">
    <property type="term" value="F:metalloendopeptidase activity"/>
    <property type="evidence" value="ECO:0007669"/>
    <property type="project" value="UniProtKB-EC"/>
</dbReference>
<comment type="similarity">
    <text evidence="2">Belongs to the peptidase M13 family.</text>
</comment>
<dbReference type="InterPro" id="IPR000718">
    <property type="entry name" value="Peptidase_M13"/>
</dbReference>
<evidence type="ECO:0000256" key="7">
    <source>
        <dbReference type="ARBA" id="ARBA00023049"/>
    </source>
</evidence>
<evidence type="ECO:0000256" key="1">
    <source>
        <dbReference type="ARBA" id="ARBA00001947"/>
    </source>
</evidence>
<dbReference type="EMBL" id="CAFB01000077">
    <property type="protein sequence ID" value="CCD30216.1"/>
    <property type="molecule type" value="Genomic_DNA"/>
</dbReference>
<evidence type="ECO:0000259" key="9">
    <source>
        <dbReference type="Pfam" id="PF01431"/>
    </source>
</evidence>
<comment type="caution">
    <text evidence="11">The sequence shown here is derived from an EMBL/GenBank/DDBJ whole genome shotgun (WGS) entry which is preliminary data.</text>
</comment>
<dbReference type="GO" id="GO:0016485">
    <property type="term" value="P:protein processing"/>
    <property type="evidence" value="ECO:0007669"/>
    <property type="project" value="TreeGrafter"/>
</dbReference>
<feature type="domain" description="Peptidase M13 C-terminal" evidence="9">
    <location>
        <begin position="506"/>
        <end position="706"/>
    </location>
</feature>
<keyword evidence="7" id="KW-0482">Metalloprotease</keyword>
<dbReference type="PRINTS" id="PR00786">
    <property type="entry name" value="NEPRILYSIN"/>
</dbReference>
<proteinExistence type="inferred from homology"/>
<dbReference type="SUPFAM" id="SSF55486">
    <property type="entry name" value="Metalloproteases ('zincins'), catalytic domain"/>
    <property type="match status" value="1"/>
</dbReference>
<evidence type="ECO:0000256" key="2">
    <source>
        <dbReference type="ARBA" id="ARBA00007357"/>
    </source>
</evidence>
<evidence type="ECO:0000259" key="10">
    <source>
        <dbReference type="Pfam" id="PF05649"/>
    </source>
</evidence>
<dbReference type="InterPro" id="IPR008753">
    <property type="entry name" value="Peptidase_M13_N"/>
</dbReference>
<organism evidence="11 12">
    <name type="scientific">Candidatus Glomeribacter gigasporarum BEG34</name>
    <dbReference type="NCBI Taxonomy" id="1070319"/>
    <lineage>
        <taxon>Bacteria</taxon>
        <taxon>Pseudomonadati</taxon>
        <taxon>Pseudomonadota</taxon>
        <taxon>Betaproteobacteria</taxon>
        <taxon>Burkholderiales</taxon>
        <taxon>Burkholderiaceae</taxon>
        <taxon>Candidatus Glomeribacter</taxon>
    </lineage>
</organism>
<dbReference type="Gene3D" id="1.10.1380.10">
    <property type="entry name" value="Neutral endopeptidase , domain2"/>
    <property type="match status" value="1"/>
</dbReference>
<keyword evidence="3" id="KW-0645">Protease</keyword>
<dbReference type="InterPro" id="IPR024079">
    <property type="entry name" value="MetalloPept_cat_dom_sf"/>
</dbReference>
<keyword evidence="12" id="KW-1185">Reference proteome</keyword>
<reference evidence="11 12" key="1">
    <citation type="submission" date="2011-08" db="EMBL/GenBank/DDBJ databases">
        <title>The genome of the obligate endobacterium of an arbuscular mycorrhizal fungus reveals an interphylum network of nutritional interactions.</title>
        <authorList>
            <person name="Ghignone S."/>
            <person name="Salvioli A."/>
            <person name="Anca I."/>
            <person name="Lumini E."/>
            <person name="Ortu G."/>
            <person name="Petiti L."/>
            <person name="Cruveiller S."/>
            <person name="Bianciotto V."/>
            <person name="Piffanelli P."/>
            <person name="Lanfranco L."/>
            <person name="Bonfante P."/>
        </authorList>
    </citation>
    <scope>NUCLEOTIDE SEQUENCE [LARGE SCALE GENOMIC DNA]</scope>
    <source>
        <strain evidence="11 12">BEG34</strain>
    </source>
</reference>
<dbReference type="eggNOG" id="COG3590">
    <property type="taxonomic scope" value="Bacteria"/>
</dbReference>
<sequence length="713" mass="80251">MNRRKKMSARIRVIAVACSATFLLAACSEKPNQSNQSEPSFKENWLKKSEIDPDRRIACTDLNQYVNAKWLSNNPIPADKTQWGPFEILKEKSLNDQRAIAEAAAKNIGSAKASSPEQLVGLFYAAGMDEAAIERAGFDPVKPELDAIAALRDTSSIVRYLTDTFVRYSTSTNSDSADTFFQGKRRLFNLQRDTDLKNPKVQIAYVFQDGLGLPAPDYYTKAEHAELRSAYTAHIARLLQLVNIDVQSAQRQAGQVLAFETRLANASFTPVEMYDPDNLYHFVSVSQANQITPNFDWGAFFKAQGVDLKEGFSLSSPKFFKEVNQMLVDTSIEQWQAYLRFHALKNAAPYLSSAFQNEYFAFYDKTLKGQQEIAPRWKRVLDTVNSQLGMALGQLYVAKHFPPEAKKQALTLINNLSAALKARIEKLDWMSAETKKRALEKWQTFLSQIGYPDQWRDYSALRLKAGDYFGSIQAAARFNHAYAMSRIGQPTDRSEWGPWTTPQMINAFYSPNDNTINFPAAVLQPPYFHPQADDALNYGGIGAIIGHEMTHAYDDQGSQFDAYGKLENWWTEADRKAFKARTDTLVKQFDAYSPLPGLFVNGTLTLDENIADLGGLSISYDALQNELNKRPALAKLKIDDYTQNQRFFINSALKWRENIRPEKLKVALNTDQHAPAQYRAIGAPSNLSSFAEAFSCKAGDPMVRTGDAQVKIW</sequence>
<evidence type="ECO:0000256" key="3">
    <source>
        <dbReference type="ARBA" id="ARBA00022670"/>
    </source>
</evidence>
<dbReference type="Pfam" id="PF05649">
    <property type="entry name" value="Peptidase_M13_N"/>
    <property type="match status" value="1"/>
</dbReference>
<feature type="signal peptide" evidence="8">
    <location>
        <begin position="1"/>
        <end position="25"/>
    </location>
</feature>
<dbReference type="CDD" id="cd08662">
    <property type="entry name" value="M13"/>
    <property type="match status" value="1"/>
</dbReference>
<dbReference type="Pfam" id="PF01431">
    <property type="entry name" value="Peptidase_M13"/>
    <property type="match status" value="1"/>
</dbReference>
<evidence type="ECO:0000256" key="6">
    <source>
        <dbReference type="ARBA" id="ARBA00022833"/>
    </source>
</evidence>
<dbReference type="InterPro" id="IPR042089">
    <property type="entry name" value="Peptidase_M13_dom_2"/>
</dbReference>